<evidence type="ECO:0000256" key="6">
    <source>
        <dbReference type="ARBA" id="ARBA00022553"/>
    </source>
</evidence>
<dbReference type="GO" id="GO:0005886">
    <property type="term" value="C:plasma membrane"/>
    <property type="evidence" value="ECO:0007669"/>
    <property type="project" value="UniProtKB-SubCell"/>
</dbReference>
<evidence type="ECO:0000256" key="2">
    <source>
        <dbReference type="ARBA" id="ARBA00004141"/>
    </source>
</evidence>
<evidence type="ECO:0000256" key="3">
    <source>
        <dbReference type="ARBA" id="ARBA00004533"/>
    </source>
</evidence>
<sequence length="457" mass="50634">MRRPSLTLRLTLAFTLLVALCSALVSVSLYRALSGELIWRDNQTLLNRGAQLRQLLLDGAEPRSLPLYFNRMMDTRQDILRISRPDGSVIVDVNQANVRVPPIAPSATSAALSDALLHAWQTPQGVTATGMALTGRDAQGPVIIMVARVAAEREQVLEAYRRKSLFISLTAIVLAVIISPLLIRKSLGAIKKLSRQTAQTHSQALEPLPLDTLPVELLPLGRSLNIMRQRLAEDFTRLTQFADDLAHELRTPVNILLGQNQVMLQRPRSAQEYEALLAGNIEELERMTRLIENILFLSRADHRNVVLDKQRLDAQTFIQSTVDFLEPLAEEKNIRVEIDAQGELCADRLLLQRTLTNLLTNALRHTAEDGQISITARSTDATATLSVANPGEPITEPEQLFRRFWRADNARQTPGAGLGLAISQAIVTLHGGEIAFHHRQGWNVFTVSLPAPFSGEP</sequence>
<dbReference type="SUPFAM" id="SSF55874">
    <property type="entry name" value="ATPase domain of HSP90 chaperone/DNA topoisomerase II/histidine kinase"/>
    <property type="match status" value="1"/>
</dbReference>
<dbReference type="PATRIC" id="fig|1656095.3.peg.1548"/>
<comment type="subcellular location">
    <subcellularLocation>
        <location evidence="3 15">Cell inner membrane</location>
    </subcellularLocation>
    <subcellularLocation>
        <location evidence="2">Membrane</location>
        <topology evidence="2">Multi-pass membrane protein</topology>
    </subcellularLocation>
</comment>
<keyword evidence="13 15" id="KW-0902">Two-component regulatory system</keyword>
<comment type="function">
    <text evidence="15">Member of a two-component regulatory system.</text>
</comment>
<keyword evidence="9 15" id="KW-0547">Nucleotide-binding</keyword>
<proteinExistence type="predicted"/>
<keyword evidence="5 15" id="KW-0997">Cell inner membrane</keyword>
<dbReference type="PROSITE" id="PS50109">
    <property type="entry name" value="HIS_KIN"/>
    <property type="match status" value="1"/>
</dbReference>
<dbReference type="Gene3D" id="1.10.287.130">
    <property type="match status" value="1"/>
</dbReference>
<dbReference type="InterPro" id="IPR006290">
    <property type="entry name" value="CztS_silS_copS"/>
</dbReference>
<dbReference type="GO" id="GO:0005524">
    <property type="term" value="F:ATP binding"/>
    <property type="evidence" value="ECO:0007669"/>
    <property type="project" value="UniProtKB-KW"/>
</dbReference>
<evidence type="ECO:0000256" key="7">
    <source>
        <dbReference type="ARBA" id="ARBA00022679"/>
    </source>
</evidence>
<protein>
    <recommendedName>
        <fullName evidence="15">Sensor protein</fullName>
        <ecNumber evidence="15">2.7.13.3</ecNumber>
    </recommendedName>
</protein>
<evidence type="ECO:0000256" key="11">
    <source>
        <dbReference type="ARBA" id="ARBA00022840"/>
    </source>
</evidence>
<feature type="domain" description="Histidine kinase" evidence="16">
    <location>
        <begin position="244"/>
        <end position="453"/>
    </location>
</feature>
<evidence type="ECO:0000256" key="9">
    <source>
        <dbReference type="ARBA" id="ARBA00022741"/>
    </source>
</evidence>
<keyword evidence="10 15" id="KW-0418">Kinase</keyword>
<comment type="caution">
    <text evidence="17">The sequence shown here is derived from an EMBL/GenBank/DDBJ whole genome shotgun (WGS) entry which is preliminary data.</text>
</comment>
<dbReference type="RefSeq" id="WP_048888467.1">
    <property type="nucleotide sequence ID" value="NZ_LFEJ01000023.1"/>
</dbReference>
<dbReference type="InterPro" id="IPR003594">
    <property type="entry name" value="HATPase_dom"/>
</dbReference>
<dbReference type="SMART" id="SM00387">
    <property type="entry name" value="HATPase_c"/>
    <property type="match status" value="1"/>
</dbReference>
<keyword evidence="14 15" id="KW-0472">Membrane</keyword>
<keyword evidence="4 15" id="KW-1003">Cell membrane</keyword>
<dbReference type="InterPro" id="IPR036890">
    <property type="entry name" value="HATPase_C_sf"/>
</dbReference>
<evidence type="ECO:0000256" key="13">
    <source>
        <dbReference type="ARBA" id="ARBA00023012"/>
    </source>
</evidence>
<accession>A0A0J8Y7M0</accession>
<evidence type="ECO:0000313" key="17">
    <source>
        <dbReference type="EMBL" id="KMV33394.1"/>
    </source>
</evidence>
<dbReference type="STRING" id="1121863.GCA_000621185_01387"/>
<evidence type="ECO:0000256" key="1">
    <source>
        <dbReference type="ARBA" id="ARBA00000085"/>
    </source>
</evidence>
<dbReference type="Gene3D" id="3.30.565.10">
    <property type="entry name" value="Histidine kinase-like ATPase, C-terminal domain"/>
    <property type="match status" value="1"/>
</dbReference>
<keyword evidence="6" id="KW-0597">Phosphoprotein</keyword>
<dbReference type="InterPro" id="IPR003661">
    <property type="entry name" value="HisK_dim/P_dom"/>
</dbReference>
<evidence type="ECO:0000256" key="15">
    <source>
        <dbReference type="RuleBase" id="RU364088"/>
    </source>
</evidence>
<dbReference type="Proteomes" id="UP000037315">
    <property type="component" value="Unassembled WGS sequence"/>
</dbReference>
<keyword evidence="7 15" id="KW-0808">Transferase</keyword>
<organism evidence="17 18">
    <name type="scientific">Franconibacter pulveris</name>
    <dbReference type="NCBI Taxonomy" id="435910"/>
    <lineage>
        <taxon>Bacteria</taxon>
        <taxon>Pseudomonadati</taxon>
        <taxon>Pseudomonadota</taxon>
        <taxon>Gammaproteobacteria</taxon>
        <taxon>Enterobacterales</taxon>
        <taxon>Enterobacteriaceae</taxon>
        <taxon>Franconibacter</taxon>
    </lineage>
</organism>
<feature type="transmembrane region" description="Helical" evidence="15">
    <location>
        <begin position="165"/>
        <end position="183"/>
    </location>
</feature>
<evidence type="ECO:0000256" key="14">
    <source>
        <dbReference type="ARBA" id="ARBA00023136"/>
    </source>
</evidence>
<evidence type="ECO:0000256" key="10">
    <source>
        <dbReference type="ARBA" id="ARBA00022777"/>
    </source>
</evidence>
<dbReference type="EC" id="2.7.13.3" evidence="15"/>
<keyword evidence="11 15" id="KW-0067">ATP-binding</keyword>
<dbReference type="FunFam" id="1.10.287.130:FF:000001">
    <property type="entry name" value="Two-component sensor histidine kinase"/>
    <property type="match status" value="1"/>
</dbReference>
<evidence type="ECO:0000256" key="4">
    <source>
        <dbReference type="ARBA" id="ARBA00022475"/>
    </source>
</evidence>
<dbReference type="AlphaFoldDB" id="A0A0J8Y7M0"/>
<dbReference type="InterPro" id="IPR004358">
    <property type="entry name" value="Sig_transdc_His_kin-like_C"/>
</dbReference>
<dbReference type="PRINTS" id="PR00344">
    <property type="entry name" value="BCTRLSENSOR"/>
</dbReference>
<evidence type="ECO:0000256" key="12">
    <source>
        <dbReference type="ARBA" id="ARBA00022989"/>
    </source>
</evidence>
<dbReference type="OrthoDB" id="9809766at2"/>
<dbReference type="NCBIfam" id="TIGR01386">
    <property type="entry name" value="cztS_silS_copS"/>
    <property type="match status" value="1"/>
</dbReference>
<keyword evidence="8 15" id="KW-0812">Transmembrane</keyword>
<dbReference type="GO" id="GO:0000155">
    <property type="term" value="F:phosphorelay sensor kinase activity"/>
    <property type="evidence" value="ECO:0007669"/>
    <property type="project" value="InterPro"/>
</dbReference>
<dbReference type="InterPro" id="IPR005467">
    <property type="entry name" value="His_kinase_dom"/>
</dbReference>
<dbReference type="Pfam" id="PF00512">
    <property type="entry name" value="HisKA"/>
    <property type="match status" value="1"/>
</dbReference>
<evidence type="ECO:0000259" key="16">
    <source>
        <dbReference type="PROSITE" id="PS50109"/>
    </source>
</evidence>
<dbReference type="PANTHER" id="PTHR45436:SF3">
    <property type="entry name" value="SENSOR HISTIDINE KINASE HPRS"/>
    <property type="match status" value="1"/>
</dbReference>
<dbReference type="InterPro" id="IPR050428">
    <property type="entry name" value="TCS_sensor_his_kinase"/>
</dbReference>
<evidence type="ECO:0000256" key="8">
    <source>
        <dbReference type="ARBA" id="ARBA00022692"/>
    </source>
</evidence>
<evidence type="ECO:0000256" key="5">
    <source>
        <dbReference type="ARBA" id="ARBA00022519"/>
    </source>
</evidence>
<dbReference type="InterPro" id="IPR036097">
    <property type="entry name" value="HisK_dim/P_sf"/>
</dbReference>
<keyword evidence="18" id="KW-1185">Reference proteome</keyword>
<name>A0A0J8Y7M0_9ENTR</name>
<dbReference type="SMART" id="SM00388">
    <property type="entry name" value="HisKA"/>
    <property type="match status" value="1"/>
</dbReference>
<dbReference type="PANTHER" id="PTHR45436">
    <property type="entry name" value="SENSOR HISTIDINE KINASE YKOH"/>
    <property type="match status" value="1"/>
</dbReference>
<reference evidence="17 18" key="1">
    <citation type="submission" date="2015-06" db="EMBL/GenBank/DDBJ databases">
        <title>Genome sequencing of Cronobacter sp. strain DJ34 isolated from petroleum contaminated sludge of Duliajan Oil Fields, Assam, India.</title>
        <authorList>
            <person name="Pal S."/>
            <person name="Banerjee T.D."/>
            <person name="Roy A."/>
            <person name="Sar P."/>
            <person name="Kazy S.K."/>
        </authorList>
    </citation>
    <scope>NUCLEOTIDE SEQUENCE [LARGE SCALE GENOMIC DNA]</scope>
    <source>
        <strain evidence="17 18">DJ34</strain>
    </source>
</reference>
<gene>
    <name evidence="17" type="ORF">ACH50_17215</name>
</gene>
<comment type="catalytic activity">
    <reaction evidence="1 15">
        <text>ATP + protein L-histidine = ADP + protein N-phospho-L-histidine.</text>
        <dbReference type="EC" id="2.7.13.3"/>
    </reaction>
</comment>
<dbReference type="Pfam" id="PF02518">
    <property type="entry name" value="HATPase_c"/>
    <property type="match status" value="1"/>
</dbReference>
<evidence type="ECO:0000313" key="18">
    <source>
        <dbReference type="Proteomes" id="UP000037315"/>
    </source>
</evidence>
<dbReference type="SUPFAM" id="SSF47384">
    <property type="entry name" value="Homodimeric domain of signal transducing histidine kinase"/>
    <property type="match status" value="1"/>
</dbReference>
<dbReference type="CDD" id="cd00082">
    <property type="entry name" value="HisKA"/>
    <property type="match status" value="1"/>
</dbReference>
<keyword evidence="12 15" id="KW-1133">Transmembrane helix</keyword>
<dbReference type="EMBL" id="LFEJ01000023">
    <property type="protein sequence ID" value="KMV33394.1"/>
    <property type="molecule type" value="Genomic_DNA"/>
</dbReference>